<sequence length="144" mass="14872">MTPPLNVPAIERSLMTMRTSVGQLEAIGPVDAARLAGDPAVGVVVERVLALLADLSGVINRQISSVLLDEAPGPSAGSFASVARAGVIDGRLATALTPPEGPHHVLVQLLMDAEPAAVAPVVAAALCGYRDYADLVADWTMRQK</sequence>
<proteinExistence type="predicted"/>
<evidence type="ECO:0000313" key="2">
    <source>
        <dbReference type="Proteomes" id="UP001592528"/>
    </source>
</evidence>
<name>A0ABV6UUS8_9ACTN</name>
<dbReference type="RefSeq" id="WP_157623902.1">
    <property type="nucleotide sequence ID" value="NZ_JBHEZZ010000019.1"/>
</dbReference>
<protein>
    <submittedName>
        <fullName evidence="1">Uncharacterized protein</fullName>
    </submittedName>
</protein>
<keyword evidence="2" id="KW-1185">Reference proteome</keyword>
<organism evidence="1 2">
    <name type="scientific">Streptacidiphilus cavernicola</name>
    <dbReference type="NCBI Taxonomy" id="3342716"/>
    <lineage>
        <taxon>Bacteria</taxon>
        <taxon>Bacillati</taxon>
        <taxon>Actinomycetota</taxon>
        <taxon>Actinomycetes</taxon>
        <taxon>Kitasatosporales</taxon>
        <taxon>Streptomycetaceae</taxon>
        <taxon>Streptacidiphilus</taxon>
    </lineage>
</organism>
<accession>A0ABV6UUS8</accession>
<reference evidence="1 2" key="1">
    <citation type="submission" date="2024-09" db="EMBL/GenBank/DDBJ databases">
        <authorList>
            <person name="Lee S.D."/>
        </authorList>
    </citation>
    <scope>NUCLEOTIDE SEQUENCE [LARGE SCALE GENOMIC DNA]</scope>
    <source>
        <strain evidence="1 2">N1-5</strain>
    </source>
</reference>
<comment type="caution">
    <text evidence="1">The sequence shown here is derived from an EMBL/GenBank/DDBJ whole genome shotgun (WGS) entry which is preliminary data.</text>
</comment>
<gene>
    <name evidence="1" type="ORF">ACEZDJ_28525</name>
</gene>
<evidence type="ECO:0000313" key="1">
    <source>
        <dbReference type="EMBL" id="MFC1405235.1"/>
    </source>
</evidence>
<dbReference type="Proteomes" id="UP001592528">
    <property type="component" value="Unassembled WGS sequence"/>
</dbReference>
<dbReference type="EMBL" id="JBHEZZ010000019">
    <property type="protein sequence ID" value="MFC1405235.1"/>
    <property type="molecule type" value="Genomic_DNA"/>
</dbReference>